<dbReference type="EMBL" id="LAZR01029939">
    <property type="protein sequence ID" value="KKL58106.1"/>
    <property type="molecule type" value="Genomic_DNA"/>
</dbReference>
<name>A0A0F9DWI2_9ZZZZ</name>
<evidence type="ECO:0008006" key="2">
    <source>
        <dbReference type="Google" id="ProtNLM"/>
    </source>
</evidence>
<sequence length="611" mass="68073">AEAIEAAFSRLDPRSVPRFLAATNNWVGIGVGVQAGSFDIGFIALQMFPAFAQNPLAFPAMFMRATRNKAYLGAIQRLQRESFRDGKPMLQQMIAHDLRLVSEPLMPDVMAIQPGTITGKVSRAVTNWPLNRMFTRGINLARMQSAKYGVRVWEALRGRALTPDEYRQIMRVANTITGDFNWTKAGVGHVQRSLERIGLRFAPSWLRANLQWIAAAAHPSMRVEANVARLALANTIGVMVGLYSISALMMGQTPKLDPRKTGEFLTVRIKGVRVGPGGVMVQVARTMAKASVLVETAATAETAEERENALKQLVDIREGKNPIRQFWRAGAPVIGGLVYDIVAQEGVQSYTQRPLNLTPEGLEAIAESAVLPFAAQSIISEEEGALGLIHGKTGREGITGFFGTFLGGRAFPVSPPELFLETADAVAQQNGFRTWEETPKATRAEIMRKSPELQAAEAERDKFFERFPSKQSREDFVFGEVDKSRTATEDALLAIWKGVEAGNRDIVDFRQAFSDLMAKHGAVSNQLMDGFDDNLKRRNKETLQDFYARMFHTVQPEAFDGKAFPGDFPDGVISPEEWELWRQGRSSFWSEFPEAQQFRSYIETEYPTRNW</sequence>
<dbReference type="AlphaFoldDB" id="A0A0F9DWI2"/>
<evidence type="ECO:0000313" key="1">
    <source>
        <dbReference type="EMBL" id="KKL58106.1"/>
    </source>
</evidence>
<feature type="non-terminal residue" evidence="1">
    <location>
        <position position="1"/>
    </location>
</feature>
<proteinExistence type="predicted"/>
<feature type="non-terminal residue" evidence="1">
    <location>
        <position position="611"/>
    </location>
</feature>
<reference evidence="1" key="1">
    <citation type="journal article" date="2015" name="Nature">
        <title>Complex archaea that bridge the gap between prokaryotes and eukaryotes.</title>
        <authorList>
            <person name="Spang A."/>
            <person name="Saw J.H."/>
            <person name="Jorgensen S.L."/>
            <person name="Zaremba-Niedzwiedzka K."/>
            <person name="Martijn J."/>
            <person name="Lind A.E."/>
            <person name="van Eijk R."/>
            <person name="Schleper C."/>
            <person name="Guy L."/>
            <person name="Ettema T.J."/>
        </authorList>
    </citation>
    <scope>NUCLEOTIDE SEQUENCE</scope>
</reference>
<comment type="caution">
    <text evidence="1">The sequence shown here is derived from an EMBL/GenBank/DDBJ whole genome shotgun (WGS) entry which is preliminary data.</text>
</comment>
<organism evidence="1">
    <name type="scientific">marine sediment metagenome</name>
    <dbReference type="NCBI Taxonomy" id="412755"/>
    <lineage>
        <taxon>unclassified sequences</taxon>
        <taxon>metagenomes</taxon>
        <taxon>ecological metagenomes</taxon>
    </lineage>
</organism>
<accession>A0A0F9DWI2</accession>
<protein>
    <recommendedName>
        <fullName evidence="2">Large polyvalent protein associated domain-containing protein</fullName>
    </recommendedName>
</protein>
<gene>
    <name evidence="1" type="ORF">LCGC14_2228720</name>
</gene>